<accession>A0AAD3SM70</accession>
<name>A0AAD3SM70_NEPGR</name>
<evidence type="ECO:0000313" key="2">
    <source>
        <dbReference type="Proteomes" id="UP001279734"/>
    </source>
</evidence>
<evidence type="ECO:0000313" key="1">
    <source>
        <dbReference type="EMBL" id="GMH13240.1"/>
    </source>
</evidence>
<sequence length="187" mass="20399">MIHQDHPVLLLLYLARPFGPMILKIRFRGEWVLVIHPGLPVQAIAPGVPADSTSLPVQTVDIPSVSPVSLTAKRESSSFPVWYAHAGAADVSGILDFTDLTTLGIPNHILGSKKWDHFVVLFSSKPSIASSNGSHKWGSCYTVLSITSSSSVALYRSSFVDEIFVKPRKDLRSHDPFCPSISSTVNY</sequence>
<reference evidence="1" key="1">
    <citation type="submission" date="2023-05" db="EMBL/GenBank/DDBJ databases">
        <title>Nepenthes gracilis genome sequencing.</title>
        <authorList>
            <person name="Fukushima K."/>
        </authorList>
    </citation>
    <scope>NUCLEOTIDE SEQUENCE</scope>
    <source>
        <strain evidence="1">SING2019-196</strain>
    </source>
</reference>
<keyword evidence="2" id="KW-1185">Reference proteome</keyword>
<dbReference type="AlphaFoldDB" id="A0AAD3SM70"/>
<dbReference type="EMBL" id="BSYO01000012">
    <property type="protein sequence ID" value="GMH13240.1"/>
    <property type="molecule type" value="Genomic_DNA"/>
</dbReference>
<dbReference type="Proteomes" id="UP001279734">
    <property type="component" value="Unassembled WGS sequence"/>
</dbReference>
<comment type="caution">
    <text evidence="1">The sequence shown here is derived from an EMBL/GenBank/DDBJ whole genome shotgun (WGS) entry which is preliminary data.</text>
</comment>
<proteinExistence type="predicted"/>
<gene>
    <name evidence="1" type="ORF">Nepgr_015081</name>
</gene>
<organism evidence="1 2">
    <name type="scientific">Nepenthes gracilis</name>
    <name type="common">Slender pitcher plant</name>
    <dbReference type="NCBI Taxonomy" id="150966"/>
    <lineage>
        <taxon>Eukaryota</taxon>
        <taxon>Viridiplantae</taxon>
        <taxon>Streptophyta</taxon>
        <taxon>Embryophyta</taxon>
        <taxon>Tracheophyta</taxon>
        <taxon>Spermatophyta</taxon>
        <taxon>Magnoliopsida</taxon>
        <taxon>eudicotyledons</taxon>
        <taxon>Gunneridae</taxon>
        <taxon>Pentapetalae</taxon>
        <taxon>Caryophyllales</taxon>
        <taxon>Nepenthaceae</taxon>
        <taxon>Nepenthes</taxon>
    </lineage>
</organism>
<protein>
    <submittedName>
        <fullName evidence="1">Uncharacterized protein</fullName>
    </submittedName>
</protein>